<reference evidence="3 4" key="1">
    <citation type="journal article" date="2014" name="PLoS Genet.">
        <title>Phylogenetically driven sequencing of extremely halophilic archaea reveals strategies for static and dynamic osmo-response.</title>
        <authorList>
            <person name="Becker E.A."/>
            <person name="Seitzer P.M."/>
            <person name="Tritt A."/>
            <person name="Larsen D."/>
            <person name="Krusor M."/>
            <person name="Yao A.I."/>
            <person name="Wu D."/>
            <person name="Madern D."/>
            <person name="Eisen J.A."/>
            <person name="Darling A.E."/>
            <person name="Facciotti M.T."/>
        </authorList>
    </citation>
    <scope>NUCLEOTIDE SEQUENCE [LARGE SCALE GENOMIC DNA]</scope>
    <source>
        <strain evidence="3 4">JCM 10990</strain>
    </source>
</reference>
<evidence type="ECO:0000256" key="2">
    <source>
        <dbReference type="SAM" id="Phobius"/>
    </source>
</evidence>
<sequence length="154" mass="16388">MTDTESENERTPASVPESEPEPDSGSGPGPESQSGPKSASGSGPETSLSRPRWPAYLLSAFVAGFGHWYLGQWKRGASWFGLYVLALAFLSARTLSGAFDLSEPFVITALQFDAVNYADVAVPLAVLIICLLDLYLLGLANRPDPSDDVNGVPK</sequence>
<evidence type="ECO:0000313" key="3">
    <source>
        <dbReference type="EMBL" id="ELZ01507.1"/>
    </source>
</evidence>
<proteinExistence type="predicted"/>
<dbReference type="STRING" id="1227492.C482_07024"/>
<feature type="region of interest" description="Disordered" evidence="1">
    <location>
        <begin position="1"/>
        <end position="49"/>
    </location>
</feature>
<gene>
    <name evidence="3" type="ORF">C482_07024</name>
</gene>
<feature type="transmembrane region" description="Helical" evidence="2">
    <location>
        <begin position="115"/>
        <end position="137"/>
    </location>
</feature>
<accession>M0AT75</accession>
<protein>
    <submittedName>
        <fullName evidence="3">Uncharacterized protein</fullName>
    </submittedName>
</protein>
<dbReference type="OrthoDB" id="204947at2157"/>
<feature type="transmembrane region" description="Helical" evidence="2">
    <location>
        <begin position="53"/>
        <end position="70"/>
    </location>
</feature>
<dbReference type="PATRIC" id="fig|1227492.4.peg.1364"/>
<feature type="compositionally biased region" description="Polar residues" evidence="1">
    <location>
        <begin position="39"/>
        <end position="49"/>
    </location>
</feature>
<dbReference type="EMBL" id="AOIN01000044">
    <property type="protein sequence ID" value="ELZ01507.1"/>
    <property type="molecule type" value="Genomic_DNA"/>
</dbReference>
<evidence type="ECO:0000313" key="4">
    <source>
        <dbReference type="Proteomes" id="UP000011693"/>
    </source>
</evidence>
<feature type="transmembrane region" description="Helical" evidence="2">
    <location>
        <begin position="77"/>
        <end position="95"/>
    </location>
</feature>
<comment type="caution">
    <text evidence="3">The sequence shown here is derived from an EMBL/GenBank/DDBJ whole genome shotgun (WGS) entry which is preliminary data.</text>
</comment>
<feature type="compositionally biased region" description="Low complexity" evidence="1">
    <location>
        <begin position="12"/>
        <end position="38"/>
    </location>
</feature>
<keyword evidence="4" id="KW-1185">Reference proteome</keyword>
<organism evidence="3 4">
    <name type="scientific">Natrialba chahannaoensis JCM 10990</name>
    <dbReference type="NCBI Taxonomy" id="1227492"/>
    <lineage>
        <taxon>Archaea</taxon>
        <taxon>Methanobacteriati</taxon>
        <taxon>Methanobacteriota</taxon>
        <taxon>Stenosarchaea group</taxon>
        <taxon>Halobacteria</taxon>
        <taxon>Halobacteriales</taxon>
        <taxon>Natrialbaceae</taxon>
        <taxon>Natrialba</taxon>
    </lineage>
</organism>
<evidence type="ECO:0000256" key="1">
    <source>
        <dbReference type="SAM" id="MobiDB-lite"/>
    </source>
</evidence>
<keyword evidence="2" id="KW-0472">Membrane</keyword>
<keyword evidence="2" id="KW-0812">Transmembrane</keyword>
<dbReference type="AlphaFoldDB" id="M0AT75"/>
<keyword evidence="2" id="KW-1133">Transmembrane helix</keyword>
<dbReference type="Proteomes" id="UP000011693">
    <property type="component" value="Unassembled WGS sequence"/>
</dbReference>
<name>M0AT75_9EURY</name>